<evidence type="ECO:0000313" key="3">
    <source>
        <dbReference type="Proteomes" id="UP001472677"/>
    </source>
</evidence>
<dbReference type="Proteomes" id="UP001472677">
    <property type="component" value="Unassembled WGS sequence"/>
</dbReference>
<dbReference type="EMBL" id="JBBPBM010000049">
    <property type="protein sequence ID" value="KAK8520108.1"/>
    <property type="molecule type" value="Genomic_DNA"/>
</dbReference>
<organism evidence="2 3">
    <name type="scientific">Hibiscus sabdariffa</name>
    <name type="common">roselle</name>
    <dbReference type="NCBI Taxonomy" id="183260"/>
    <lineage>
        <taxon>Eukaryota</taxon>
        <taxon>Viridiplantae</taxon>
        <taxon>Streptophyta</taxon>
        <taxon>Embryophyta</taxon>
        <taxon>Tracheophyta</taxon>
        <taxon>Spermatophyta</taxon>
        <taxon>Magnoliopsida</taxon>
        <taxon>eudicotyledons</taxon>
        <taxon>Gunneridae</taxon>
        <taxon>Pentapetalae</taxon>
        <taxon>rosids</taxon>
        <taxon>malvids</taxon>
        <taxon>Malvales</taxon>
        <taxon>Malvaceae</taxon>
        <taxon>Malvoideae</taxon>
        <taxon>Hibiscus</taxon>
    </lineage>
</organism>
<proteinExistence type="predicted"/>
<protein>
    <submittedName>
        <fullName evidence="2">Uncharacterized protein</fullName>
    </submittedName>
</protein>
<accession>A0ABR2CKC5</accession>
<gene>
    <name evidence="2" type="ORF">V6N12_004070</name>
</gene>
<evidence type="ECO:0000256" key="1">
    <source>
        <dbReference type="SAM" id="MobiDB-lite"/>
    </source>
</evidence>
<feature type="region of interest" description="Disordered" evidence="1">
    <location>
        <begin position="138"/>
        <end position="168"/>
    </location>
</feature>
<name>A0ABR2CKC5_9ROSI</name>
<feature type="compositionally biased region" description="Polar residues" evidence="1">
    <location>
        <begin position="138"/>
        <end position="152"/>
    </location>
</feature>
<comment type="caution">
    <text evidence="2">The sequence shown here is derived from an EMBL/GenBank/DDBJ whole genome shotgun (WGS) entry which is preliminary data.</text>
</comment>
<evidence type="ECO:0000313" key="2">
    <source>
        <dbReference type="EMBL" id="KAK8520108.1"/>
    </source>
</evidence>
<reference evidence="2 3" key="1">
    <citation type="journal article" date="2024" name="G3 (Bethesda)">
        <title>Genome assembly of Hibiscus sabdariffa L. provides insights into metabolisms of medicinal natural products.</title>
        <authorList>
            <person name="Kim T."/>
        </authorList>
    </citation>
    <scope>NUCLEOTIDE SEQUENCE [LARGE SCALE GENOMIC DNA]</scope>
    <source>
        <strain evidence="2">TK-2024</strain>
        <tissue evidence="2">Old leaves</tissue>
    </source>
</reference>
<dbReference type="Gene3D" id="1.10.10.60">
    <property type="entry name" value="Homeodomain-like"/>
    <property type="match status" value="1"/>
</dbReference>
<keyword evidence="3" id="KW-1185">Reference proteome</keyword>
<sequence>MLKNFNTDINLLSAGQGSDDGDLNRALLYYKDDLAGLEYVSSAGGTLKLNWLMVILHPEINLGESFTGKVLLRFGVVDFDLKEFVSRLKQKTYEGIKEHGYGRWQAIVDDKDLRIQEVICQELNLPIINLPVAGQAGSQVQDGSNTTNTESAGNQTQGNGSGNSVGGERRQVEYVKKRVLLLVKGLNAEYQKEYYGEMKTNEAAREWTKEEIASEEISAAAYNNDADRLGLPQHYNMLSRNGKLGRGSV</sequence>